<dbReference type="OrthoDB" id="10056877at2759"/>
<comment type="caution">
    <text evidence="2">The sequence shown here is derived from an EMBL/GenBank/DDBJ whole genome shotgun (WGS) entry which is preliminary data.</text>
</comment>
<dbReference type="Proteomes" id="UP000215902">
    <property type="component" value="Unassembled WGS sequence"/>
</dbReference>
<evidence type="ECO:0000256" key="1">
    <source>
        <dbReference type="SAM" id="Coils"/>
    </source>
</evidence>
<keyword evidence="3" id="KW-1185">Reference proteome</keyword>
<accession>A0A267H4C4</accession>
<proteinExistence type="predicted"/>
<name>A0A267H4C4_9PLAT</name>
<organism evidence="2 3">
    <name type="scientific">Macrostomum lignano</name>
    <dbReference type="NCBI Taxonomy" id="282301"/>
    <lineage>
        <taxon>Eukaryota</taxon>
        <taxon>Metazoa</taxon>
        <taxon>Spiralia</taxon>
        <taxon>Lophotrochozoa</taxon>
        <taxon>Platyhelminthes</taxon>
        <taxon>Rhabditophora</taxon>
        <taxon>Macrostomorpha</taxon>
        <taxon>Macrostomida</taxon>
        <taxon>Macrostomidae</taxon>
        <taxon>Macrostomum</taxon>
    </lineage>
</organism>
<dbReference type="EMBL" id="NIVC01000048">
    <property type="protein sequence ID" value="PAA92544.1"/>
    <property type="molecule type" value="Genomic_DNA"/>
</dbReference>
<dbReference type="AlphaFoldDB" id="A0A267H4C4"/>
<feature type="coiled-coil region" evidence="1">
    <location>
        <begin position="140"/>
        <end position="167"/>
    </location>
</feature>
<evidence type="ECO:0000313" key="3">
    <source>
        <dbReference type="Proteomes" id="UP000215902"/>
    </source>
</evidence>
<gene>
    <name evidence="2" type="ORF">BOX15_Mlig007466g2</name>
</gene>
<evidence type="ECO:0000313" key="2">
    <source>
        <dbReference type="EMBL" id="PAA92544.1"/>
    </source>
</evidence>
<feature type="non-terminal residue" evidence="2">
    <location>
        <position position="1"/>
    </location>
</feature>
<keyword evidence="1" id="KW-0175">Coiled coil</keyword>
<protein>
    <submittedName>
        <fullName evidence="2">Uncharacterized protein</fullName>
    </submittedName>
</protein>
<sequence length="170" mass="19423">IIVKMVLTTFHGNAAVERGFSVNKECLEPNLQGLSIRSLRLVYEWQKGKTAAEIIAKVTEEMLKSVRSARSRYRAMLEQQRAEASHRKYEESRKRKDATVLELQSKQKKLLLDVAVLTKDADSLVYQRETDSNMSLLVKSNALRRAAQQKKEEVEKVEKEIVALEGTIPH</sequence>
<reference evidence="2 3" key="1">
    <citation type="submission" date="2017-06" db="EMBL/GenBank/DDBJ databases">
        <title>A platform for efficient transgenesis in Macrostomum lignano, a flatworm model organism for stem cell research.</title>
        <authorList>
            <person name="Berezikov E."/>
        </authorList>
    </citation>
    <scope>NUCLEOTIDE SEQUENCE [LARGE SCALE GENOMIC DNA]</scope>
    <source>
        <strain evidence="2">DV1</strain>
        <tissue evidence="2">Whole organism</tissue>
    </source>
</reference>